<dbReference type="InterPro" id="IPR035979">
    <property type="entry name" value="RBD_domain_sf"/>
</dbReference>
<evidence type="ECO:0000256" key="4">
    <source>
        <dbReference type="ARBA" id="ARBA00023242"/>
    </source>
</evidence>
<dbReference type="InterPro" id="IPR034878">
    <property type="entry name" value="La-rel_plant_RRM"/>
</dbReference>
<dbReference type="InterPro" id="IPR000504">
    <property type="entry name" value="RRM_dom"/>
</dbReference>
<feature type="non-terminal residue" evidence="9">
    <location>
        <position position="1"/>
    </location>
</feature>
<name>A0AA38L2S4_TAXCH</name>
<dbReference type="SUPFAM" id="SSF54928">
    <property type="entry name" value="RNA-binding domain, RBD"/>
    <property type="match status" value="1"/>
</dbReference>
<dbReference type="InterPro" id="IPR002344">
    <property type="entry name" value="Lupus_La"/>
</dbReference>
<dbReference type="PROSITE" id="PS50102">
    <property type="entry name" value="RRM"/>
    <property type="match status" value="1"/>
</dbReference>
<keyword evidence="10" id="KW-1185">Reference proteome</keyword>
<reference evidence="9 10" key="1">
    <citation type="journal article" date="2021" name="Nat. Plants">
        <title>The Taxus genome provides insights into paclitaxel biosynthesis.</title>
        <authorList>
            <person name="Xiong X."/>
            <person name="Gou J."/>
            <person name="Liao Q."/>
            <person name="Li Y."/>
            <person name="Zhou Q."/>
            <person name="Bi G."/>
            <person name="Li C."/>
            <person name="Du R."/>
            <person name="Wang X."/>
            <person name="Sun T."/>
            <person name="Guo L."/>
            <person name="Liang H."/>
            <person name="Lu P."/>
            <person name="Wu Y."/>
            <person name="Zhang Z."/>
            <person name="Ro D.K."/>
            <person name="Shang Y."/>
            <person name="Huang S."/>
            <person name="Yan J."/>
        </authorList>
    </citation>
    <scope>NUCLEOTIDE SEQUENCE [LARGE SCALE GENOMIC DNA]</scope>
    <source>
        <strain evidence="9">Ta-2019</strain>
    </source>
</reference>
<keyword evidence="4" id="KW-0539">Nucleus</keyword>
<dbReference type="SMART" id="SM00360">
    <property type="entry name" value="RRM"/>
    <property type="match status" value="1"/>
</dbReference>
<dbReference type="SMART" id="SM00715">
    <property type="entry name" value="LA"/>
    <property type="match status" value="1"/>
</dbReference>
<dbReference type="EMBL" id="JAHRHJ020000006">
    <property type="protein sequence ID" value="KAH9312156.1"/>
    <property type="molecule type" value="Genomic_DNA"/>
</dbReference>
<feature type="compositionally biased region" description="Basic residues" evidence="6">
    <location>
        <begin position="388"/>
        <end position="403"/>
    </location>
</feature>
<dbReference type="InterPro" id="IPR012677">
    <property type="entry name" value="Nucleotide-bd_a/b_plait_sf"/>
</dbReference>
<dbReference type="AlphaFoldDB" id="A0AA38L2S4"/>
<evidence type="ECO:0000313" key="10">
    <source>
        <dbReference type="Proteomes" id="UP000824469"/>
    </source>
</evidence>
<feature type="region of interest" description="Disordered" evidence="6">
    <location>
        <begin position="108"/>
        <end position="130"/>
    </location>
</feature>
<comment type="caution">
    <text evidence="9">The sequence shown here is derived from an EMBL/GenBank/DDBJ whole genome shotgun (WGS) entry which is preliminary data.</text>
</comment>
<evidence type="ECO:0000256" key="1">
    <source>
        <dbReference type="ARBA" id="ARBA00002339"/>
    </source>
</evidence>
<evidence type="ECO:0000259" key="7">
    <source>
        <dbReference type="PROSITE" id="PS50102"/>
    </source>
</evidence>
<organism evidence="9 10">
    <name type="scientific">Taxus chinensis</name>
    <name type="common">Chinese yew</name>
    <name type="synonym">Taxus wallichiana var. chinensis</name>
    <dbReference type="NCBI Taxonomy" id="29808"/>
    <lineage>
        <taxon>Eukaryota</taxon>
        <taxon>Viridiplantae</taxon>
        <taxon>Streptophyta</taxon>
        <taxon>Embryophyta</taxon>
        <taxon>Tracheophyta</taxon>
        <taxon>Spermatophyta</taxon>
        <taxon>Pinopsida</taxon>
        <taxon>Pinidae</taxon>
        <taxon>Conifers II</taxon>
        <taxon>Cupressales</taxon>
        <taxon>Taxaceae</taxon>
        <taxon>Taxus</taxon>
    </lineage>
</organism>
<dbReference type="InterPro" id="IPR036388">
    <property type="entry name" value="WH-like_DNA-bd_sf"/>
</dbReference>
<dbReference type="GO" id="GO:0005634">
    <property type="term" value="C:nucleus"/>
    <property type="evidence" value="ECO:0007669"/>
    <property type="project" value="UniProtKB-SubCell"/>
</dbReference>
<gene>
    <name evidence="9" type="ORF">KI387_027191</name>
</gene>
<dbReference type="PANTHER" id="PTHR22792:SF66">
    <property type="entry name" value="LA-RELATED PROTEIN 6B"/>
    <property type="match status" value="1"/>
</dbReference>
<dbReference type="GO" id="GO:0006396">
    <property type="term" value="P:RNA processing"/>
    <property type="evidence" value="ECO:0007669"/>
    <property type="project" value="InterPro"/>
</dbReference>
<feature type="compositionally biased region" description="Low complexity" evidence="6">
    <location>
        <begin position="108"/>
        <end position="118"/>
    </location>
</feature>
<sequence>MAESSGDATITQTGDVIVAPEEIHGEFLSDKTLNEEDDALSKSFESLNPNPAEASSSSVALEKNSSFSKLNAQAPEFVPRVQSPGPVQMNTPAQRPVFVDFTTQPPLLSPSPQLVEQQQDAEPTVASTSAPKLLTDELRQKILKQVEFYFSDTNLPNDKYLMKFVKKDPDGFVPISVVATFRKMKTLVNNHAFVGAALRTSSQLVVSEDGKKVRRLHPLPDIDIEEMQARTIVAENLPTDYSIQNLEKLFGGVGNVKMVRVCLPYVYNDSGQASSRPSKNDMLVSNRLHALVEYETVEQAEKAVMELNDEGNWRSGLQVQLLVKRMGKYGHQTKGRKPDSADVHGEEEDASNVTDAGNDKQPKASVQHSERHDDFEGDGHHSNDRNGGKRGRGRGRGKSRGRGQYHGNGRGHAVGAAISSNSTSSEFVVKQPPGPRMPDGTRGFTLGRGRPLSD</sequence>
<feature type="domain" description="HTH La-type RNA-binding" evidence="8">
    <location>
        <begin position="132"/>
        <end position="223"/>
    </location>
</feature>
<feature type="region of interest" description="Disordered" evidence="6">
    <location>
        <begin position="329"/>
        <end position="454"/>
    </location>
</feature>
<protein>
    <submittedName>
        <fullName evidence="9">Uncharacterized protein</fullName>
    </submittedName>
</protein>
<dbReference type="PANTHER" id="PTHR22792">
    <property type="entry name" value="LUPUS LA PROTEIN-RELATED"/>
    <property type="match status" value="1"/>
</dbReference>
<dbReference type="PRINTS" id="PR00302">
    <property type="entry name" value="LUPUSLA"/>
</dbReference>
<dbReference type="InterPro" id="IPR045180">
    <property type="entry name" value="La_dom_prot"/>
</dbReference>
<dbReference type="Gene3D" id="3.30.70.330">
    <property type="match status" value="1"/>
</dbReference>
<evidence type="ECO:0000259" key="8">
    <source>
        <dbReference type="PROSITE" id="PS50961"/>
    </source>
</evidence>
<dbReference type="Gene3D" id="1.10.10.10">
    <property type="entry name" value="Winged helix-like DNA-binding domain superfamily/Winged helix DNA-binding domain"/>
    <property type="match status" value="1"/>
</dbReference>
<keyword evidence="3 5" id="KW-0694">RNA-binding</keyword>
<proteinExistence type="predicted"/>
<evidence type="ECO:0000256" key="2">
    <source>
        <dbReference type="ARBA" id="ARBA00004123"/>
    </source>
</evidence>
<dbReference type="PROSITE" id="PS50961">
    <property type="entry name" value="HTH_LA"/>
    <property type="match status" value="1"/>
</dbReference>
<comment type="subcellular location">
    <subcellularLocation>
        <location evidence="2">Nucleus</location>
    </subcellularLocation>
</comment>
<comment type="function">
    <text evidence="1">Transcriptional regulator.</text>
</comment>
<feature type="region of interest" description="Disordered" evidence="6">
    <location>
        <begin position="27"/>
        <end position="63"/>
    </location>
</feature>
<dbReference type="Pfam" id="PF05383">
    <property type="entry name" value="La"/>
    <property type="match status" value="1"/>
</dbReference>
<accession>A0AA38L2S4</accession>
<evidence type="ECO:0000256" key="6">
    <source>
        <dbReference type="SAM" id="MobiDB-lite"/>
    </source>
</evidence>
<feature type="compositionally biased region" description="Polar residues" evidence="6">
    <location>
        <begin position="43"/>
        <end position="63"/>
    </location>
</feature>
<dbReference type="CDD" id="cd08033">
    <property type="entry name" value="LARP_6"/>
    <property type="match status" value="1"/>
</dbReference>
<feature type="domain" description="RRM" evidence="7">
    <location>
        <begin position="230"/>
        <end position="326"/>
    </location>
</feature>
<dbReference type="CDD" id="cd12288">
    <property type="entry name" value="RRM_La_like_plant"/>
    <property type="match status" value="1"/>
</dbReference>
<dbReference type="Pfam" id="PF07145">
    <property type="entry name" value="PAM2"/>
    <property type="match status" value="1"/>
</dbReference>
<evidence type="ECO:0000256" key="3">
    <source>
        <dbReference type="ARBA" id="ARBA00022884"/>
    </source>
</evidence>
<dbReference type="InterPro" id="IPR036390">
    <property type="entry name" value="WH_DNA-bd_sf"/>
</dbReference>
<evidence type="ECO:0000256" key="5">
    <source>
        <dbReference type="PROSITE-ProRule" id="PRU00332"/>
    </source>
</evidence>
<dbReference type="FunFam" id="1.10.10.10:FF:000158">
    <property type="entry name" value="La ribonucleoprotein domain family member 7"/>
    <property type="match status" value="1"/>
</dbReference>
<dbReference type="InterPro" id="IPR006630">
    <property type="entry name" value="La_HTH"/>
</dbReference>
<feature type="compositionally biased region" description="Basic and acidic residues" evidence="6">
    <location>
        <begin position="357"/>
        <end position="387"/>
    </location>
</feature>
<dbReference type="GO" id="GO:0003729">
    <property type="term" value="F:mRNA binding"/>
    <property type="evidence" value="ECO:0007669"/>
    <property type="project" value="TreeGrafter"/>
</dbReference>
<dbReference type="OMA" id="HRPYEYY"/>
<dbReference type="InterPro" id="IPR009818">
    <property type="entry name" value="PAM2_motif"/>
</dbReference>
<evidence type="ECO:0000313" key="9">
    <source>
        <dbReference type="EMBL" id="KAH9312156.1"/>
    </source>
</evidence>
<dbReference type="SUPFAM" id="SSF46785">
    <property type="entry name" value="Winged helix' DNA-binding domain"/>
    <property type="match status" value="1"/>
</dbReference>
<dbReference type="Proteomes" id="UP000824469">
    <property type="component" value="Unassembled WGS sequence"/>
</dbReference>
<dbReference type="GO" id="GO:1990904">
    <property type="term" value="C:ribonucleoprotein complex"/>
    <property type="evidence" value="ECO:0007669"/>
    <property type="project" value="InterPro"/>
</dbReference>